<dbReference type="InterPro" id="IPR011032">
    <property type="entry name" value="GroES-like_sf"/>
</dbReference>
<evidence type="ECO:0000313" key="5">
    <source>
        <dbReference type="Proteomes" id="UP000037269"/>
    </source>
</evidence>
<dbReference type="InterPro" id="IPR036291">
    <property type="entry name" value="NAD(P)-bd_dom_sf"/>
</dbReference>
<feature type="domain" description="Enoyl reductase (ER)" evidence="2">
    <location>
        <begin position="17"/>
        <end position="331"/>
    </location>
</feature>
<dbReference type="STRING" id="47500.AF333_19295"/>
<dbReference type="Pfam" id="PF16884">
    <property type="entry name" value="ADH_N_2"/>
    <property type="match status" value="1"/>
</dbReference>
<dbReference type="PANTHER" id="PTHR43205">
    <property type="entry name" value="PROSTAGLANDIN REDUCTASE"/>
    <property type="match status" value="1"/>
</dbReference>
<dbReference type="OrthoDB" id="9805663at2"/>
<dbReference type="InterPro" id="IPR020843">
    <property type="entry name" value="ER"/>
</dbReference>
<name>A0A0D1Y141_ANEMI</name>
<dbReference type="SMART" id="SM00829">
    <property type="entry name" value="PKS_ER"/>
    <property type="match status" value="1"/>
</dbReference>
<dbReference type="InterPro" id="IPR013149">
    <property type="entry name" value="ADH-like_C"/>
</dbReference>
<reference evidence="3 5" key="1">
    <citation type="submission" date="2015-07" db="EMBL/GenBank/DDBJ databases">
        <title>Fjat-14205 dsm 2895.</title>
        <authorList>
            <person name="Liu B."/>
            <person name="Wang J."/>
            <person name="Zhu Y."/>
            <person name="Liu G."/>
            <person name="Chen Q."/>
            <person name="Chen Z."/>
            <person name="Lan J."/>
            <person name="Che J."/>
            <person name="Ge C."/>
            <person name="Shi H."/>
            <person name="Pan Z."/>
            <person name="Liu X."/>
        </authorList>
    </citation>
    <scope>NUCLEOTIDE SEQUENCE [LARGE SCALE GENOMIC DNA]</scope>
    <source>
        <strain evidence="3 5">DSM 2895</strain>
    </source>
</reference>
<evidence type="ECO:0000256" key="1">
    <source>
        <dbReference type="ARBA" id="ARBA00023002"/>
    </source>
</evidence>
<gene>
    <name evidence="3" type="ORF">AF333_19295</name>
    <name evidence="4" type="ORF">SAMN04487909_12090</name>
</gene>
<dbReference type="SUPFAM" id="SSF51735">
    <property type="entry name" value="NAD(P)-binding Rossmann-fold domains"/>
    <property type="match status" value="1"/>
</dbReference>
<dbReference type="GO" id="GO:0016628">
    <property type="term" value="F:oxidoreductase activity, acting on the CH-CH group of donors, NAD or NADP as acceptor"/>
    <property type="evidence" value="ECO:0007669"/>
    <property type="project" value="InterPro"/>
</dbReference>
<dbReference type="PATRIC" id="fig|47500.8.peg.5935"/>
<accession>A0A0D1Y141</accession>
<sequence>MENNQQILLASRPSGMPTKENFAFKEAPIPEIGVGEVLIRTLYLSVDPYMRGRMSDRKSYVPPFPLNEIIVGGIVGEIIESRADDLSKGDVVIGNLGWQLYNVANTAEVRKIDPTIAPISTYLGVLGMPGLTAYFGLLDIGQPKEGETVVISGAAGAVGMIVGQIAKIKGAHVVGIAGSDEKIDYITQELGFDVAINYKTTDNIRQALKEACPNGVDVYFDNVGGEISDAVLSLLNHGARIPLCGQISLYNLEKPDVGPRIQSQLLINSALMKGFIVSDYAKQFKEGAFQLAQWVQEGKIKYKENIVEGFENTIDAFLGLFKGENIGKQIVKVAERSQQSD</sequence>
<dbReference type="Gene3D" id="3.90.180.10">
    <property type="entry name" value="Medium-chain alcohol dehydrogenases, catalytic domain"/>
    <property type="match status" value="1"/>
</dbReference>
<dbReference type="InterPro" id="IPR045010">
    <property type="entry name" value="MDR_fam"/>
</dbReference>
<evidence type="ECO:0000313" key="4">
    <source>
        <dbReference type="EMBL" id="SDJ55401.1"/>
    </source>
</evidence>
<dbReference type="CDD" id="cd05288">
    <property type="entry name" value="PGDH"/>
    <property type="match status" value="1"/>
</dbReference>
<dbReference type="Proteomes" id="UP000037269">
    <property type="component" value="Unassembled WGS sequence"/>
</dbReference>
<dbReference type="AlphaFoldDB" id="A0A0D1Y141"/>
<dbReference type="InterPro" id="IPR041694">
    <property type="entry name" value="ADH_N_2"/>
</dbReference>
<protein>
    <submittedName>
        <fullName evidence="3">Alcohol dehydrogenase</fullName>
    </submittedName>
</protein>
<evidence type="ECO:0000313" key="3">
    <source>
        <dbReference type="EMBL" id="KON97297.1"/>
    </source>
</evidence>
<reference evidence="4 6" key="2">
    <citation type="submission" date="2016-10" db="EMBL/GenBank/DDBJ databases">
        <authorList>
            <person name="de Groot N.N."/>
        </authorList>
    </citation>
    <scope>NUCLEOTIDE SEQUENCE [LARGE SCALE GENOMIC DNA]</scope>
    <source>
        <strain evidence="4 6">DSM 2895</strain>
    </source>
</reference>
<proteinExistence type="predicted"/>
<dbReference type="EMBL" id="FNED01000020">
    <property type="protein sequence ID" value="SDJ55401.1"/>
    <property type="molecule type" value="Genomic_DNA"/>
</dbReference>
<evidence type="ECO:0000313" key="6">
    <source>
        <dbReference type="Proteomes" id="UP000182836"/>
    </source>
</evidence>
<dbReference type="RefSeq" id="WP_043063394.1">
    <property type="nucleotide sequence ID" value="NZ_BJOA01000180.1"/>
</dbReference>
<dbReference type="Pfam" id="PF00107">
    <property type="entry name" value="ADH_zinc_N"/>
    <property type="match status" value="1"/>
</dbReference>
<dbReference type="GeneID" id="42307300"/>
<dbReference type="PANTHER" id="PTHR43205:SF7">
    <property type="entry name" value="PROSTAGLANDIN REDUCTASE 1"/>
    <property type="match status" value="1"/>
</dbReference>
<keyword evidence="5" id="KW-1185">Reference proteome</keyword>
<dbReference type="EMBL" id="LGUG01000004">
    <property type="protein sequence ID" value="KON97297.1"/>
    <property type="molecule type" value="Genomic_DNA"/>
</dbReference>
<dbReference type="Gene3D" id="3.40.50.720">
    <property type="entry name" value="NAD(P)-binding Rossmann-like Domain"/>
    <property type="match status" value="1"/>
</dbReference>
<evidence type="ECO:0000259" key="2">
    <source>
        <dbReference type="SMART" id="SM00829"/>
    </source>
</evidence>
<dbReference type="Proteomes" id="UP000182836">
    <property type="component" value="Unassembled WGS sequence"/>
</dbReference>
<keyword evidence="1" id="KW-0560">Oxidoreductase</keyword>
<organism evidence="3 5">
    <name type="scientific">Aneurinibacillus migulanus</name>
    <name type="common">Bacillus migulanus</name>
    <dbReference type="NCBI Taxonomy" id="47500"/>
    <lineage>
        <taxon>Bacteria</taxon>
        <taxon>Bacillati</taxon>
        <taxon>Bacillota</taxon>
        <taxon>Bacilli</taxon>
        <taxon>Bacillales</taxon>
        <taxon>Paenibacillaceae</taxon>
        <taxon>Aneurinibacillus group</taxon>
        <taxon>Aneurinibacillus</taxon>
    </lineage>
</organism>
<dbReference type="SUPFAM" id="SSF50129">
    <property type="entry name" value="GroES-like"/>
    <property type="match status" value="1"/>
</dbReference>
<dbReference type="FunFam" id="3.40.50.720:FF:000121">
    <property type="entry name" value="Prostaglandin reductase 2"/>
    <property type="match status" value="1"/>
</dbReference>